<sequence length="64" mass="7779">MKPKKLETITVSMQEIWQQTTPKVHKSKKHYSRKDKHKKNPDRQNPDFFLSFSFRSFGIKLTHY</sequence>
<dbReference type="RefSeq" id="WP_182042562.1">
    <property type="nucleotide sequence ID" value="NZ_JACDZE010000001.1"/>
</dbReference>
<dbReference type="Proteomes" id="UP000552241">
    <property type="component" value="Unassembled WGS sequence"/>
</dbReference>
<accession>A0A838ZH31</accession>
<dbReference type="AlphaFoldDB" id="A0A838ZH31"/>
<feature type="compositionally biased region" description="Basic residues" evidence="1">
    <location>
        <begin position="23"/>
        <end position="40"/>
    </location>
</feature>
<proteinExistence type="predicted"/>
<gene>
    <name evidence="2" type="ORF">HU137_04310</name>
</gene>
<reference evidence="2 3" key="1">
    <citation type="submission" date="2020-07" db="EMBL/GenBank/DDBJ databases">
        <title>Moheibacter lacus sp. nov., a member of the family Flavobacteriaceae isolated from freshwater lake sediment.</title>
        <authorList>
            <person name="Liu Y."/>
        </authorList>
    </citation>
    <scope>NUCLEOTIDE SEQUENCE [LARGE SCALE GENOMIC DNA]</scope>
    <source>
        <strain evidence="2 3">BDHS18</strain>
    </source>
</reference>
<organism evidence="2 3">
    <name type="scientific">Moheibacter lacus</name>
    <dbReference type="NCBI Taxonomy" id="2745851"/>
    <lineage>
        <taxon>Bacteria</taxon>
        <taxon>Pseudomonadati</taxon>
        <taxon>Bacteroidota</taxon>
        <taxon>Flavobacteriia</taxon>
        <taxon>Flavobacteriales</taxon>
        <taxon>Weeksellaceae</taxon>
        <taxon>Moheibacter</taxon>
    </lineage>
</organism>
<keyword evidence="3" id="KW-1185">Reference proteome</keyword>
<protein>
    <submittedName>
        <fullName evidence="2">Uncharacterized protein</fullName>
    </submittedName>
</protein>
<evidence type="ECO:0000313" key="3">
    <source>
        <dbReference type="Proteomes" id="UP000552241"/>
    </source>
</evidence>
<evidence type="ECO:0000313" key="2">
    <source>
        <dbReference type="EMBL" id="MBA5628991.1"/>
    </source>
</evidence>
<evidence type="ECO:0000256" key="1">
    <source>
        <dbReference type="SAM" id="MobiDB-lite"/>
    </source>
</evidence>
<name>A0A838ZH31_9FLAO</name>
<comment type="caution">
    <text evidence="2">The sequence shown here is derived from an EMBL/GenBank/DDBJ whole genome shotgun (WGS) entry which is preliminary data.</text>
</comment>
<dbReference type="EMBL" id="JACDZE010000001">
    <property type="protein sequence ID" value="MBA5628991.1"/>
    <property type="molecule type" value="Genomic_DNA"/>
</dbReference>
<feature type="region of interest" description="Disordered" evidence="1">
    <location>
        <begin position="19"/>
        <end position="47"/>
    </location>
</feature>